<dbReference type="Proteomes" id="UP000013521">
    <property type="component" value="Unassembled WGS sequence"/>
</dbReference>
<dbReference type="EMBL" id="KB915930">
    <property type="protein sequence ID" value="EOD50744.1"/>
    <property type="molecule type" value="Genomic_DNA"/>
</dbReference>
<dbReference type="InterPro" id="IPR002347">
    <property type="entry name" value="SDR_fam"/>
</dbReference>
<evidence type="ECO:0000256" key="2">
    <source>
        <dbReference type="ARBA" id="ARBA00022857"/>
    </source>
</evidence>
<evidence type="ECO:0000313" key="5">
    <source>
        <dbReference type="EMBL" id="EOD50744.1"/>
    </source>
</evidence>
<protein>
    <submittedName>
        <fullName evidence="5">Putative 15-hydroxyprostaglandin dehydrogenase protein</fullName>
    </submittedName>
</protein>
<dbReference type="PRINTS" id="PR00080">
    <property type="entry name" value="SDRFAMILY"/>
</dbReference>
<sequence>MASTPVQEKVAIVTGATVGSPSGIGAALAKDLIASGYRVALVARRSEPGTRLAASLGPSARFFSADVSSYDEQARAFAAVWAAWGRLDVVCANAGIVDKSSAYVLDWRGKPVDEPPPAPDLACTDADWKGVVYGTRLATHFMRQNRPVPGGRIVATGSVGAIFPHRTYPEYCAAKAAVVQFVRAVAPVLKEKDNITINVVHPGIVDTPIVPPEMIAAVSRECLTPVETILKGYRVFLEDETGMTGKNMEASGKSLHYYEMPEMANGRVTKRSVTVWEPLFLMMHHEKSGLPDAIE</sequence>
<dbReference type="HOGENOM" id="CLU_010194_13_0_1"/>
<organism evidence="5 6">
    <name type="scientific">Botryosphaeria parva (strain UCR-NP2)</name>
    <name type="common">Grapevine canker fungus</name>
    <name type="synonym">Neofusicoccum parvum</name>
    <dbReference type="NCBI Taxonomy" id="1287680"/>
    <lineage>
        <taxon>Eukaryota</taxon>
        <taxon>Fungi</taxon>
        <taxon>Dikarya</taxon>
        <taxon>Ascomycota</taxon>
        <taxon>Pezizomycotina</taxon>
        <taxon>Dothideomycetes</taxon>
        <taxon>Dothideomycetes incertae sedis</taxon>
        <taxon>Botryosphaeriales</taxon>
        <taxon>Botryosphaeriaceae</taxon>
        <taxon>Neofusicoccum</taxon>
    </lineage>
</organism>
<dbReference type="PANTHER" id="PTHR44229">
    <property type="entry name" value="15-HYDROXYPROSTAGLANDIN DEHYDROGENASE [NAD(+)]"/>
    <property type="match status" value="1"/>
</dbReference>
<dbReference type="PRINTS" id="PR00081">
    <property type="entry name" value="GDHRDH"/>
</dbReference>
<dbReference type="KEGG" id="npa:UCRNP2_2423"/>
<dbReference type="PROSITE" id="PS00061">
    <property type="entry name" value="ADH_SHORT"/>
    <property type="match status" value="1"/>
</dbReference>
<evidence type="ECO:0000256" key="3">
    <source>
        <dbReference type="ARBA" id="ARBA00023002"/>
    </source>
</evidence>
<gene>
    <name evidence="5" type="ORF">UCRNP2_2423</name>
</gene>
<comment type="similarity">
    <text evidence="1 4">Belongs to the short-chain dehydrogenases/reductases (SDR) family.</text>
</comment>
<dbReference type="Gene3D" id="3.40.50.720">
    <property type="entry name" value="NAD(P)-binding Rossmann-like Domain"/>
    <property type="match status" value="1"/>
</dbReference>
<evidence type="ECO:0000256" key="1">
    <source>
        <dbReference type="ARBA" id="ARBA00006484"/>
    </source>
</evidence>
<dbReference type="eggNOG" id="KOG4169">
    <property type="taxonomic scope" value="Eukaryota"/>
</dbReference>
<dbReference type="SUPFAM" id="SSF51735">
    <property type="entry name" value="NAD(P)-binding Rossmann-fold domains"/>
    <property type="match status" value="1"/>
</dbReference>
<name>R1GXC1_BOTPV</name>
<reference evidence="6" key="1">
    <citation type="journal article" date="2013" name="Genome Announc.">
        <title>Draft genome sequence of Neofusicoccum parvum isolate UCR-NP2, a fungal vascular pathogen associated with grapevine cankers.</title>
        <authorList>
            <person name="Blanco-Ulate B."/>
            <person name="Rolshausen P."/>
            <person name="Cantu D."/>
        </authorList>
    </citation>
    <scope>NUCLEOTIDE SEQUENCE [LARGE SCALE GENOMIC DNA]</scope>
    <source>
        <strain evidence="6">UCR-NP2</strain>
    </source>
</reference>
<accession>R1GXC1</accession>
<evidence type="ECO:0000256" key="4">
    <source>
        <dbReference type="RuleBase" id="RU000363"/>
    </source>
</evidence>
<dbReference type="GO" id="GO:0016491">
    <property type="term" value="F:oxidoreductase activity"/>
    <property type="evidence" value="ECO:0007669"/>
    <property type="project" value="UniProtKB-KW"/>
</dbReference>
<dbReference type="InterPro" id="IPR036291">
    <property type="entry name" value="NAD(P)-bd_dom_sf"/>
</dbReference>
<dbReference type="GO" id="GO:0005737">
    <property type="term" value="C:cytoplasm"/>
    <property type="evidence" value="ECO:0007669"/>
    <property type="project" value="TreeGrafter"/>
</dbReference>
<dbReference type="PANTHER" id="PTHR44229:SF4">
    <property type="entry name" value="15-HYDROXYPROSTAGLANDIN DEHYDROGENASE [NAD(+)]"/>
    <property type="match status" value="1"/>
</dbReference>
<dbReference type="OMA" id="AIHFMRH"/>
<proteinExistence type="inferred from homology"/>
<dbReference type="OrthoDB" id="5371740at2759"/>
<dbReference type="AlphaFoldDB" id="R1GXC1"/>
<keyword evidence="2" id="KW-0521">NADP</keyword>
<dbReference type="Pfam" id="PF00106">
    <property type="entry name" value="adh_short"/>
    <property type="match status" value="1"/>
</dbReference>
<keyword evidence="3" id="KW-0560">Oxidoreductase</keyword>
<evidence type="ECO:0000313" key="6">
    <source>
        <dbReference type="Proteomes" id="UP000013521"/>
    </source>
</evidence>
<dbReference type="InterPro" id="IPR020904">
    <property type="entry name" value="Sc_DH/Rdtase_CS"/>
</dbReference>